<feature type="domain" description="Fumarylacetoacetase-like C-terminal" evidence="3">
    <location>
        <begin position="73"/>
        <end position="300"/>
    </location>
</feature>
<gene>
    <name evidence="4" type="ORF">SAMN05421749_10156</name>
</gene>
<proteinExistence type="inferred from homology"/>
<dbReference type="EMBL" id="FMYK01000001">
    <property type="protein sequence ID" value="SDB82085.1"/>
    <property type="molecule type" value="Genomic_DNA"/>
</dbReference>
<accession>A0A1G6GK17</accession>
<dbReference type="Gene3D" id="3.90.850.10">
    <property type="entry name" value="Fumarylacetoacetase-like, C-terminal domain"/>
    <property type="match status" value="1"/>
</dbReference>
<dbReference type="PANTHER" id="PTHR42796">
    <property type="entry name" value="FUMARYLACETOACETATE HYDROLASE DOMAIN-CONTAINING PROTEIN 2A-RELATED"/>
    <property type="match status" value="1"/>
</dbReference>
<dbReference type="GO" id="GO:0044281">
    <property type="term" value="P:small molecule metabolic process"/>
    <property type="evidence" value="ECO:0007669"/>
    <property type="project" value="UniProtKB-ARBA"/>
</dbReference>
<comment type="similarity">
    <text evidence="1">Belongs to the FAH family.</text>
</comment>
<dbReference type="OrthoDB" id="9805307at2"/>
<dbReference type="GO" id="GO:0003824">
    <property type="term" value="F:catalytic activity"/>
    <property type="evidence" value="ECO:0007669"/>
    <property type="project" value="InterPro"/>
</dbReference>
<dbReference type="PANTHER" id="PTHR42796:SF4">
    <property type="entry name" value="FUMARYLACETOACETATE HYDROLASE DOMAIN-CONTAINING PROTEIN 2A"/>
    <property type="match status" value="1"/>
</dbReference>
<dbReference type="GO" id="GO:0046872">
    <property type="term" value="F:metal ion binding"/>
    <property type="evidence" value="ECO:0007669"/>
    <property type="project" value="UniProtKB-KW"/>
</dbReference>
<keyword evidence="5" id="KW-1185">Reference proteome</keyword>
<dbReference type="InterPro" id="IPR011234">
    <property type="entry name" value="Fumarylacetoacetase-like_C"/>
</dbReference>
<keyword evidence="2" id="KW-0479">Metal-binding</keyword>
<evidence type="ECO:0000313" key="4">
    <source>
        <dbReference type="EMBL" id="SDB82085.1"/>
    </source>
</evidence>
<dbReference type="SUPFAM" id="SSF56529">
    <property type="entry name" value="FAH"/>
    <property type="match status" value="1"/>
</dbReference>
<dbReference type="InterPro" id="IPR036663">
    <property type="entry name" value="Fumarylacetoacetase_C_sf"/>
</dbReference>
<sequence>MALPILRFQYQDKIYWGLQKSDVVIFLATKVETTAEFIALGYETIDQLAQNSTDTVLLDQVEVLSPITAEAQVLCQGMNYRQHAIESGIDPDQKKHNMLFTKSAISKHAPSGEIIKPDHVQLLDYEIELALVLGKNTDSSVQVTALNLHEYVAGICIANDITARDIQIPQMQFYKGKSYRTFCPLGPVLCLLNQHEMHYLEQLNLTLKVNGEMRQQDNTANMLFKPAETLTEFSEITDFHIGDVLLTGSPAGCALSLPASNVARMTDLMTEPMIWKLFLKSQSKRTQYLQSGDQIESYITSNDGKVDLGLQQHTVKA</sequence>
<name>A0A1G6GK17_9GAMM</name>
<dbReference type="InterPro" id="IPR051121">
    <property type="entry name" value="FAH"/>
</dbReference>
<evidence type="ECO:0000259" key="3">
    <source>
        <dbReference type="Pfam" id="PF01557"/>
    </source>
</evidence>
<reference evidence="5" key="1">
    <citation type="submission" date="2016-09" db="EMBL/GenBank/DDBJ databases">
        <authorList>
            <person name="Varghese N."/>
            <person name="Submissions S."/>
        </authorList>
    </citation>
    <scope>NUCLEOTIDE SEQUENCE [LARGE SCALE GENOMIC DNA]</scope>
    <source>
        <strain evidence="5">ANC 3699</strain>
    </source>
</reference>
<dbReference type="AlphaFoldDB" id="A0A1G6GK17"/>
<evidence type="ECO:0000313" key="5">
    <source>
        <dbReference type="Proteomes" id="UP000242317"/>
    </source>
</evidence>
<dbReference type="RefSeq" id="WP_092614361.1">
    <property type="nucleotide sequence ID" value="NZ_FMYK01000001.1"/>
</dbReference>
<evidence type="ECO:0000256" key="1">
    <source>
        <dbReference type="ARBA" id="ARBA00010211"/>
    </source>
</evidence>
<dbReference type="Proteomes" id="UP000242317">
    <property type="component" value="Unassembled WGS sequence"/>
</dbReference>
<dbReference type="Pfam" id="PF01557">
    <property type="entry name" value="FAA_hydrolase"/>
    <property type="match status" value="1"/>
</dbReference>
<organism evidence="4 5">
    <name type="scientific">Acinetobacter marinus</name>
    <dbReference type="NCBI Taxonomy" id="281375"/>
    <lineage>
        <taxon>Bacteria</taxon>
        <taxon>Pseudomonadati</taxon>
        <taxon>Pseudomonadota</taxon>
        <taxon>Gammaproteobacteria</taxon>
        <taxon>Moraxellales</taxon>
        <taxon>Moraxellaceae</taxon>
        <taxon>Acinetobacter</taxon>
    </lineage>
</organism>
<evidence type="ECO:0000256" key="2">
    <source>
        <dbReference type="ARBA" id="ARBA00022723"/>
    </source>
</evidence>
<protein>
    <submittedName>
        <fullName evidence="4">2-keto-4-pentenoate hydratase/2-oxohepta-3-ene-1,7-dioic acid hydratase (Catechol pathway)</fullName>
    </submittedName>
</protein>